<protein>
    <recommendedName>
        <fullName evidence="20 21">Multifunctional fusion protein</fullName>
    </recommendedName>
    <domain>
        <recommendedName>
            <fullName evidence="20">Shikimate kinase</fullName>
            <shortName evidence="20">SK</shortName>
            <ecNumber evidence="20">2.7.1.71</ecNumber>
        </recommendedName>
    </domain>
    <domain>
        <recommendedName>
            <fullName evidence="21">3-dehydroquinate synthase</fullName>
            <shortName evidence="21">DHQS</shortName>
            <ecNumber evidence="21">4.2.3.4</ecNumber>
        </recommendedName>
    </domain>
</protein>
<dbReference type="InterPro" id="IPR016037">
    <property type="entry name" value="DHQ_synth_AroB"/>
</dbReference>
<feature type="binding site" evidence="21">
    <location>
        <begin position="268"/>
        <end position="272"/>
    </location>
    <ligand>
        <name>NAD(+)</name>
        <dbReference type="ChEBI" id="CHEBI:57540"/>
    </ligand>
</feature>
<evidence type="ECO:0000256" key="20">
    <source>
        <dbReference type="HAMAP-Rule" id="MF_00109"/>
    </source>
</evidence>
<evidence type="ECO:0000256" key="9">
    <source>
        <dbReference type="ARBA" id="ARBA00022723"/>
    </source>
</evidence>
<gene>
    <name evidence="21" type="primary">aroB</name>
    <name evidence="20" type="synonym">aroK</name>
    <name evidence="24" type="ORF">DFR64_1337</name>
</gene>
<dbReference type="RefSeq" id="WP_158675005.1">
    <property type="nucleotide sequence ID" value="NZ_AP018437.1"/>
</dbReference>
<feature type="binding site" evidence="21">
    <location>
        <position position="422"/>
    </location>
    <ligand>
        <name>Zn(2+)</name>
        <dbReference type="ChEBI" id="CHEBI:29105"/>
    </ligand>
</feature>
<dbReference type="Pfam" id="PF01202">
    <property type="entry name" value="SKI"/>
    <property type="match status" value="1"/>
</dbReference>
<evidence type="ECO:0000256" key="16">
    <source>
        <dbReference type="ARBA" id="ARBA00023239"/>
    </source>
</evidence>
<reference evidence="24 25" key="1">
    <citation type="submission" date="2018-08" db="EMBL/GenBank/DDBJ databases">
        <title>Genomic Encyclopedia of Type Strains, Phase IV (KMG-IV): sequencing the most valuable type-strain genomes for metagenomic binning, comparative biology and taxonomic classification.</title>
        <authorList>
            <person name="Goeker M."/>
        </authorList>
    </citation>
    <scope>NUCLEOTIDE SEQUENCE [LARGE SCALE GENOMIC DNA]</scope>
    <source>
        <strain evidence="24 25">DSM 23923</strain>
    </source>
</reference>
<feature type="binding site" evidence="21">
    <location>
        <position position="347"/>
    </location>
    <ligand>
        <name>Zn(2+)</name>
        <dbReference type="ChEBI" id="CHEBI:29105"/>
    </ligand>
</feature>
<dbReference type="Gene3D" id="3.40.50.300">
    <property type="entry name" value="P-loop containing nucleotide triphosphate hydrolases"/>
    <property type="match status" value="1"/>
</dbReference>
<dbReference type="GO" id="GO:0004765">
    <property type="term" value="F:shikimate kinase activity"/>
    <property type="evidence" value="ECO:0007669"/>
    <property type="project" value="UniProtKB-UniRule"/>
</dbReference>
<dbReference type="Gene3D" id="3.40.50.1970">
    <property type="match status" value="1"/>
</dbReference>
<feature type="binding site" evidence="20">
    <location>
        <position position="135"/>
    </location>
    <ligand>
        <name>substrate</name>
    </ligand>
</feature>
<dbReference type="InterPro" id="IPR050071">
    <property type="entry name" value="Dehydroquinate_synthase"/>
</dbReference>
<keyword evidence="10 21" id="KW-0547">Nucleotide-binding</keyword>
<keyword evidence="16 21" id="KW-0456">Lyase</keyword>
<dbReference type="GO" id="GO:0005737">
    <property type="term" value="C:cytoplasm"/>
    <property type="evidence" value="ECO:0007669"/>
    <property type="project" value="UniProtKB-SubCell"/>
</dbReference>
<organism evidence="24 25">
    <name type="scientific">Pelolinea submarina</name>
    <dbReference type="NCBI Taxonomy" id="913107"/>
    <lineage>
        <taxon>Bacteria</taxon>
        <taxon>Bacillati</taxon>
        <taxon>Chloroflexota</taxon>
        <taxon>Anaerolineae</taxon>
        <taxon>Anaerolineales</taxon>
        <taxon>Anaerolineaceae</taxon>
        <taxon>Pelolinea</taxon>
    </lineage>
</organism>
<dbReference type="OrthoDB" id="9806583at2"/>
<dbReference type="SUPFAM" id="SSF52540">
    <property type="entry name" value="P-loop containing nucleoside triphosphate hydrolases"/>
    <property type="match status" value="1"/>
</dbReference>
<feature type="binding site" evidence="21">
    <location>
        <position position="314"/>
    </location>
    <ligand>
        <name>NAD(+)</name>
        <dbReference type="ChEBI" id="CHEBI:57540"/>
    </ligand>
</feature>
<comment type="catalytic activity">
    <reaction evidence="1 21">
        <text>7-phospho-2-dehydro-3-deoxy-D-arabino-heptonate = 3-dehydroquinate + phosphate</text>
        <dbReference type="Rhea" id="RHEA:21968"/>
        <dbReference type="ChEBI" id="CHEBI:32364"/>
        <dbReference type="ChEBI" id="CHEBI:43474"/>
        <dbReference type="ChEBI" id="CHEBI:58394"/>
        <dbReference type="EC" id="4.2.3.4"/>
    </reaction>
</comment>
<dbReference type="GO" id="GO:0009423">
    <property type="term" value="P:chorismate biosynthetic process"/>
    <property type="evidence" value="ECO:0007669"/>
    <property type="project" value="UniProtKB-UniRule"/>
</dbReference>
<evidence type="ECO:0000256" key="1">
    <source>
        <dbReference type="ARBA" id="ARBA00001393"/>
    </source>
</evidence>
<comment type="caution">
    <text evidence="24">The sequence shown here is derived from an EMBL/GenBank/DDBJ whole genome shotgun (WGS) entry which is preliminary data.</text>
</comment>
<evidence type="ECO:0000259" key="22">
    <source>
        <dbReference type="Pfam" id="PF01761"/>
    </source>
</evidence>
<comment type="cofactor">
    <cofactor evidence="20">
        <name>Mg(2+)</name>
        <dbReference type="ChEBI" id="CHEBI:18420"/>
    </cofactor>
    <text evidence="20">Binds 1 Mg(2+) ion per subunit.</text>
</comment>
<dbReference type="InterPro" id="IPR031322">
    <property type="entry name" value="Shikimate/glucono_kinase"/>
</dbReference>
<dbReference type="InterPro" id="IPR000623">
    <property type="entry name" value="Shikimate_kinase/TSH1"/>
</dbReference>
<dbReference type="GO" id="GO:0009073">
    <property type="term" value="P:aromatic amino acid family biosynthetic process"/>
    <property type="evidence" value="ECO:0007669"/>
    <property type="project" value="UniProtKB-KW"/>
</dbReference>
<comment type="function">
    <text evidence="20">Catalyzes the specific phosphorylation of the 3-hydroxyl group of shikimic acid using ATP as a cosubstrate.</text>
</comment>
<dbReference type="InterPro" id="IPR056179">
    <property type="entry name" value="DHQS_C"/>
</dbReference>
<keyword evidence="11 20" id="KW-0418">Kinase</keyword>
<dbReference type="NCBIfam" id="TIGR01357">
    <property type="entry name" value="aroB"/>
    <property type="match status" value="1"/>
</dbReference>
<comment type="similarity">
    <text evidence="21">Belongs to the sugar phosphate cyclases superfamily. Dehydroquinate synthase family.</text>
</comment>
<comment type="cofactor">
    <cofactor evidence="21">
        <name>Co(2+)</name>
        <dbReference type="ChEBI" id="CHEBI:48828"/>
    </cofactor>
    <cofactor evidence="21">
        <name>Zn(2+)</name>
        <dbReference type="ChEBI" id="CHEBI:29105"/>
    </cofactor>
    <text evidence="21">Binds 1 divalent metal cation per subunit. Can use either Co(2+) or Zn(2+).</text>
</comment>
<dbReference type="Proteomes" id="UP000256388">
    <property type="component" value="Unassembled WGS sequence"/>
</dbReference>
<evidence type="ECO:0000256" key="8">
    <source>
        <dbReference type="ARBA" id="ARBA00022679"/>
    </source>
</evidence>
<feature type="binding site" evidence="21">
    <location>
        <begin position="292"/>
        <end position="293"/>
    </location>
    <ligand>
        <name>NAD(+)</name>
        <dbReference type="ChEBI" id="CHEBI:57540"/>
    </ligand>
</feature>
<dbReference type="GO" id="GO:0008652">
    <property type="term" value="P:amino acid biosynthetic process"/>
    <property type="evidence" value="ECO:0007669"/>
    <property type="project" value="UniProtKB-KW"/>
</dbReference>
<feature type="domain" description="3-dehydroquinate synthase C-terminal" evidence="23">
    <location>
        <begin position="344"/>
        <end position="483"/>
    </location>
</feature>
<dbReference type="Pfam" id="PF01761">
    <property type="entry name" value="DHQ_synthase"/>
    <property type="match status" value="1"/>
</dbReference>
<evidence type="ECO:0000256" key="15">
    <source>
        <dbReference type="ARBA" id="ARBA00023141"/>
    </source>
</evidence>
<dbReference type="EMBL" id="QUMS01000001">
    <property type="protein sequence ID" value="REG11450.1"/>
    <property type="molecule type" value="Genomic_DNA"/>
</dbReference>
<evidence type="ECO:0000256" key="14">
    <source>
        <dbReference type="ARBA" id="ARBA00023027"/>
    </source>
</evidence>
<sequence>MHIFLYGPSGSGKSTLGSLLAQDLEMPFLDLDANIEAHVGMPISSIMRARGEETFRDLESLALKDSVNQPVQVIALGGGALLRAENRALAEAHGQVIFLETDPAVLIERLKQDKNQRPLLAGELESSLRSLLREREDHYGSFPLRVNTGMEPGRILPNIRTLLGRHRLRAMGAPYDVVVHEGGLDDIGNLLTSRGCGGTALLVSDEHVAPLYADCVLASLQKAGFSVELTVIPSGEDHKTVDTVAALWRAALAAGLDRKSTMLALGGGVVSDLTGFAAATFMRGCNWAVLPTTLLSMVDASIGGKTGFDLPEGKNLAGAFYPPRLVLADPQVLSTLPRRELRGGLAEVLKHGVIADPVLFDLCAQGEAAVMQALSQVVKRAVAVKVQVIEQDPYEHGIRAALNFGHTVGHAVELISAYSLQHGEAVAIGMAAETKLAEKLGIAQIGLARQITDALAGVGLPVAIPSGFAPEELVNAMRVDKKKADGVVRFALPVKIGEVKPGVAIDDLMLALEE</sequence>
<dbReference type="HAMAP" id="MF_00109">
    <property type="entry name" value="Shikimate_kinase"/>
    <property type="match status" value="1"/>
</dbReference>
<name>A0A347ZRR5_9CHLR</name>
<keyword evidence="15 21" id="KW-0057">Aromatic amino acid biosynthesis</keyword>
<feature type="binding site" evidence="20">
    <location>
        <begin position="10"/>
        <end position="15"/>
    </location>
    <ligand>
        <name>ATP</name>
        <dbReference type="ChEBI" id="CHEBI:30616"/>
    </ligand>
</feature>
<evidence type="ECO:0000256" key="11">
    <source>
        <dbReference type="ARBA" id="ARBA00022777"/>
    </source>
</evidence>
<comment type="catalytic activity">
    <reaction evidence="19 20">
        <text>shikimate + ATP = 3-phosphoshikimate + ADP + H(+)</text>
        <dbReference type="Rhea" id="RHEA:13121"/>
        <dbReference type="ChEBI" id="CHEBI:15378"/>
        <dbReference type="ChEBI" id="CHEBI:30616"/>
        <dbReference type="ChEBI" id="CHEBI:36208"/>
        <dbReference type="ChEBI" id="CHEBI:145989"/>
        <dbReference type="ChEBI" id="CHEBI:456216"/>
        <dbReference type="EC" id="2.7.1.71"/>
    </reaction>
</comment>
<dbReference type="EC" id="4.2.3.4" evidence="21"/>
<accession>A0A347ZRR5</accession>
<evidence type="ECO:0000256" key="2">
    <source>
        <dbReference type="ARBA" id="ARBA00001911"/>
    </source>
</evidence>
<feature type="binding site" evidence="21">
    <location>
        <begin position="234"/>
        <end position="239"/>
    </location>
    <ligand>
        <name>NAD(+)</name>
        <dbReference type="ChEBI" id="CHEBI:57540"/>
    </ligand>
</feature>
<feature type="binding site" evidence="20">
    <location>
        <position position="56"/>
    </location>
    <ligand>
        <name>substrate</name>
    </ligand>
</feature>
<comment type="function">
    <text evidence="21">Catalyzes the conversion of 3-deoxy-D-arabino-heptulosonate 7-phosphate (DAHP) to dehydroquinate (DHQ).</text>
</comment>
<evidence type="ECO:0000313" key="24">
    <source>
        <dbReference type="EMBL" id="REG11450.1"/>
    </source>
</evidence>
<evidence type="ECO:0000256" key="18">
    <source>
        <dbReference type="ARBA" id="ARBA00023285"/>
    </source>
</evidence>
<comment type="subunit">
    <text evidence="20">Monomer.</text>
</comment>
<keyword evidence="6 21" id="KW-0963">Cytoplasm</keyword>
<keyword evidence="25" id="KW-1185">Reference proteome</keyword>
<evidence type="ECO:0000256" key="13">
    <source>
        <dbReference type="ARBA" id="ARBA00022840"/>
    </source>
</evidence>
<keyword evidence="18 21" id="KW-0170">Cobalt</keyword>
<comment type="cofactor">
    <cofactor evidence="2 21">
        <name>NAD(+)</name>
        <dbReference type="ChEBI" id="CHEBI:57540"/>
    </cofactor>
</comment>
<dbReference type="PRINTS" id="PR01100">
    <property type="entry name" value="SHIKIMTKNASE"/>
</dbReference>
<comment type="similarity">
    <text evidence="20">Belongs to the shikimate kinase family.</text>
</comment>
<dbReference type="PANTHER" id="PTHR43622:SF7">
    <property type="entry name" value="3-DEHYDROQUINATE SYNTHASE, CHLOROPLASTIC"/>
    <property type="match status" value="1"/>
</dbReference>
<feature type="domain" description="3-dehydroquinate synthase N-terminal" evidence="22">
    <location>
        <begin position="231"/>
        <end position="342"/>
    </location>
</feature>
<dbReference type="CDD" id="cd08195">
    <property type="entry name" value="DHQS"/>
    <property type="match status" value="1"/>
</dbReference>
<evidence type="ECO:0000313" key="25">
    <source>
        <dbReference type="Proteomes" id="UP000256388"/>
    </source>
</evidence>
<feature type="binding site" evidence="20">
    <location>
        <position position="117"/>
    </location>
    <ligand>
        <name>ATP</name>
        <dbReference type="ChEBI" id="CHEBI:30616"/>
    </ligand>
</feature>
<keyword evidence="14 21" id="KW-0520">NAD</keyword>
<dbReference type="InterPro" id="IPR023000">
    <property type="entry name" value="Shikimate_kinase_CS"/>
</dbReference>
<comment type="subcellular location">
    <subcellularLocation>
        <location evidence="21">Cytoplasm</location>
    </subcellularLocation>
</comment>
<keyword evidence="13 20" id="KW-0067">ATP-binding</keyword>
<evidence type="ECO:0000256" key="12">
    <source>
        <dbReference type="ARBA" id="ARBA00022833"/>
    </source>
</evidence>
<comment type="cofactor">
    <cofactor evidence="3">
        <name>Zn(2+)</name>
        <dbReference type="ChEBI" id="CHEBI:29105"/>
    </cofactor>
</comment>
<keyword evidence="20" id="KW-0460">Magnesium</keyword>
<feature type="binding site" evidence="20">
    <location>
        <position position="32"/>
    </location>
    <ligand>
        <name>substrate</name>
    </ligand>
</feature>
<evidence type="ECO:0000256" key="3">
    <source>
        <dbReference type="ARBA" id="ARBA00001947"/>
    </source>
</evidence>
<dbReference type="CDD" id="cd00464">
    <property type="entry name" value="SK"/>
    <property type="match status" value="1"/>
</dbReference>
<dbReference type="PROSITE" id="PS01128">
    <property type="entry name" value="SHIKIMATE_KINASE"/>
    <property type="match status" value="1"/>
</dbReference>
<evidence type="ECO:0000256" key="4">
    <source>
        <dbReference type="ARBA" id="ARBA00004661"/>
    </source>
</evidence>
<keyword evidence="7 21" id="KW-0028">Amino-acid biosynthesis</keyword>
<evidence type="ECO:0000259" key="23">
    <source>
        <dbReference type="Pfam" id="PF24621"/>
    </source>
</evidence>
<feature type="binding site" evidence="21">
    <location>
        <position position="305"/>
    </location>
    <ligand>
        <name>NAD(+)</name>
        <dbReference type="ChEBI" id="CHEBI:57540"/>
    </ligand>
</feature>
<dbReference type="SUPFAM" id="SSF56796">
    <property type="entry name" value="Dehydroquinate synthase-like"/>
    <property type="match status" value="1"/>
</dbReference>
<feature type="binding site" evidence="20">
    <location>
        <position position="78"/>
    </location>
    <ligand>
        <name>substrate</name>
    </ligand>
</feature>
<dbReference type="InterPro" id="IPR027417">
    <property type="entry name" value="P-loop_NTPase"/>
</dbReference>
<proteinExistence type="inferred from homology"/>
<dbReference type="Gene3D" id="1.20.1090.10">
    <property type="entry name" value="Dehydroquinate synthase-like - alpha domain"/>
    <property type="match status" value="1"/>
</dbReference>
<dbReference type="GO" id="GO:0005524">
    <property type="term" value="F:ATP binding"/>
    <property type="evidence" value="ECO:0007669"/>
    <property type="project" value="UniProtKB-UniRule"/>
</dbReference>
<dbReference type="UniPathway" id="UPA00053">
    <property type="reaction ID" value="UER00085"/>
</dbReference>
<keyword evidence="12 21" id="KW-0862">Zinc</keyword>
<evidence type="ECO:0000256" key="5">
    <source>
        <dbReference type="ARBA" id="ARBA00004842"/>
    </source>
</evidence>
<evidence type="ECO:0000256" key="7">
    <source>
        <dbReference type="ARBA" id="ARBA00022605"/>
    </source>
</evidence>
<evidence type="ECO:0000256" key="21">
    <source>
        <dbReference type="HAMAP-Rule" id="MF_00110"/>
    </source>
</evidence>
<feature type="binding site" evidence="20">
    <location>
        <position position="14"/>
    </location>
    <ligand>
        <name>Mg(2+)</name>
        <dbReference type="ChEBI" id="CHEBI:18420"/>
    </ligand>
</feature>
<comment type="pathway">
    <text evidence="5 20">Metabolic intermediate biosynthesis; chorismate biosynthesis; chorismate from D-erythrose 4-phosphate and phosphoenolpyruvate: step 5/7.</text>
</comment>
<keyword evidence="8 20" id="KW-0808">Transferase</keyword>
<dbReference type="AlphaFoldDB" id="A0A347ZRR5"/>
<evidence type="ECO:0000256" key="17">
    <source>
        <dbReference type="ARBA" id="ARBA00023268"/>
    </source>
</evidence>
<dbReference type="Pfam" id="PF24621">
    <property type="entry name" value="DHQS_C"/>
    <property type="match status" value="1"/>
</dbReference>
<dbReference type="InterPro" id="IPR030960">
    <property type="entry name" value="DHQS/DOIS_N"/>
</dbReference>
<keyword evidence="9 21" id="KW-0479">Metal-binding</keyword>
<comment type="pathway">
    <text evidence="4 21">Metabolic intermediate biosynthesis; chorismate biosynthesis; chorismate from D-erythrose 4-phosphate and phosphoenolpyruvate: step 2/7.</text>
</comment>
<feature type="binding site" evidence="21">
    <location>
        <position position="406"/>
    </location>
    <ligand>
        <name>Zn(2+)</name>
        <dbReference type="ChEBI" id="CHEBI:29105"/>
    </ligand>
</feature>
<evidence type="ECO:0000256" key="6">
    <source>
        <dbReference type="ARBA" id="ARBA00022490"/>
    </source>
</evidence>
<dbReference type="GO" id="GO:0003856">
    <property type="term" value="F:3-dehydroquinate synthase activity"/>
    <property type="evidence" value="ECO:0007669"/>
    <property type="project" value="UniProtKB-UniRule"/>
</dbReference>
<dbReference type="PANTHER" id="PTHR43622">
    <property type="entry name" value="3-DEHYDROQUINATE SYNTHASE"/>
    <property type="match status" value="1"/>
</dbReference>
<dbReference type="EC" id="2.7.1.71" evidence="20"/>
<comment type="caution">
    <text evidence="21">Lacks conserved residue(s) required for the propagation of feature annotation.</text>
</comment>
<evidence type="ECO:0000256" key="19">
    <source>
        <dbReference type="ARBA" id="ARBA00048567"/>
    </source>
</evidence>
<dbReference type="GO" id="GO:0000287">
    <property type="term" value="F:magnesium ion binding"/>
    <property type="evidence" value="ECO:0007669"/>
    <property type="project" value="UniProtKB-UniRule"/>
</dbReference>
<evidence type="ECO:0000256" key="10">
    <source>
        <dbReference type="ARBA" id="ARBA00022741"/>
    </source>
</evidence>
<dbReference type="FunFam" id="3.40.50.1970:FF:000007">
    <property type="entry name" value="Pentafunctional AROM polypeptide"/>
    <property type="match status" value="1"/>
</dbReference>
<dbReference type="HAMAP" id="MF_00110">
    <property type="entry name" value="DHQ_synthase"/>
    <property type="match status" value="1"/>
</dbReference>
<keyword evidence="17" id="KW-0511">Multifunctional enzyme</keyword>